<reference evidence="2 3" key="1">
    <citation type="submission" date="2019-06" db="EMBL/GenBank/DDBJ databases">
        <title>Metagenome assembled Genome of Spiribacter salinus SL48-SHIP from the microbial mat of Salt Lake 48 (Novosibirsk region, Russia).</title>
        <authorList>
            <person name="Shipova A."/>
            <person name="Rozanov A.S."/>
            <person name="Bryanskaya A.V."/>
            <person name="Peltek S.E."/>
        </authorList>
    </citation>
    <scope>NUCLEOTIDE SEQUENCE [LARGE SCALE GENOMIC DNA]</scope>
    <source>
        <strain evidence="2">SL48-SHIP-2</strain>
    </source>
</reference>
<evidence type="ECO:0000313" key="3">
    <source>
        <dbReference type="Proteomes" id="UP000315400"/>
    </source>
</evidence>
<proteinExistence type="predicted"/>
<dbReference type="RefSeq" id="WP_016353457.1">
    <property type="nucleotide sequence ID" value="NZ_MBFX01000002.1"/>
</dbReference>
<gene>
    <name evidence="2" type="ORF">FKY71_02250</name>
</gene>
<evidence type="ECO:0008006" key="4">
    <source>
        <dbReference type="Google" id="ProtNLM"/>
    </source>
</evidence>
<evidence type="ECO:0000256" key="1">
    <source>
        <dbReference type="SAM" id="Phobius"/>
    </source>
</evidence>
<name>A0A540VV59_9GAMM</name>
<keyword evidence="1" id="KW-0472">Membrane</keyword>
<sequence length="165" mass="17454">MLFAYLSIIALLVVLASLAHRDAHIRHATVGRQAWQQIAPLLIRLPLALLAASFLAELMPQALFARWLGDASGTLGILVASAMGGLLPGGPMVAFPLILVLERAGAGTPQLIALLTAWSCLALHRVLAFELPTLGWGFVWRRWAATVALAPLAGLAAAWVLALKG</sequence>
<dbReference type="EMBL" id="VIFK01000007">
    <property type="protein sequence ID" value="TQF00655.1"/>
    <property type="molecule type" value="Genomic_DNA"/>
</dbReference>
<organism evidence="2 3">
    <name type="scientific">Spiribacter salinus</name>
    <dbReference type="NCBI Taxonomy" id="1335746"/>
    <lineage>
        <taxon>Bacteria</taxon>
        <taxon>Pseudomonadati</taxon>
        <taxon>Pseudomonadota</taxon>
        <taxon>Gammaproteobacteria</taxon>
        <taxon>Chromatiales</taxon>
        <taxon>Ectothiorhodospiraceae</taxon>
        <taxon>Spiribacter</taxon>
    </lineage>
</organism>
<comment type="caution">
    <text evidence="2">The sequence shown here is derived from an EMBL/GenBank/DDBJ whole genome shotgun (WGS) entry which is preliminary data.</text>
</comment>
<accession>A0A540VV59</accession>
<protein>
    <recommendedName>
        <fullName evidence="4">Permease</fullName>
    </recommendedName>
</protein>
<evidence type="ECO:0000313" key="2">
    <source>
        <dbReference type="EMBL" id="TQF00655.1"/>
    </source>
</evidence>
<keyword evidence="1" id="KW-0812">Transmembrane</keyword>
<dbReference type="STRING" id="1260251.SPISAL_05280"/>
<feature type="transmembrane region" description="Helical" evidence="1">
    <location>
        <begin position="111"/>
        <end position="131"/>
    </location>
</feature>
<feature type="transmembrane region" description="Helical" evidence="1">
    <location>
        <begin position="143"/>
        <end position="162"/>
    </location>
</feature>
<keyword evidence="1" id="KW-1133">Transmembrane helix</keyword>
<dbReference type="AlphaFoldDB" id="A0A540VV59"/>
<feature type="transmembrane region" description="Helical" evidence="1">
    <location>
        <begin position="77"/>
        <end position="99"/>
    </location>
</feature>
<dbReference type="Proteomes" id="UP000315400">
    <property type="component" value="Unassembled WGS sequence"/>
</dbReference>
<feature type="transmembrane region" description="Helical" evidence="1">
    <location>
        <begin position="37"/>
        <end position="56"/>
    </location>
</feature>